<dbReference type="PANTHER" id="PTHR10237:SF1">
    <property type="entry name" value="DEFORMED EPIDERMAL AUTOREGULATORY FACTOR 1 HOMOLOG"/>
    <property type="match status" value="1"/>
</dbReference>
<dbReference type="PROSITE" id="PS50865">
    <property type="entry name" value="ZF_MYND_2"/>
    <property type="match status" value="1"/>
</dbReference>
<accession>T1IQ13</accession>
<keyword evidence="5" id="KW-0805">Transcription regulation</keyword>
<dbReference type="GO" id="GO:0003677">
    <property type="term" value="F:DNA binding"/>
    <property type="evidence" value="ECO:0007669"/>
    <property type="project" value="UniProtKB-KW"/>
</dbReference>
<dbReference type="SUPFAM" id="SSF144232">
    <property type="entry name" value="HIT/MYND zinc finger-like"/>
    <property type="match status" value="1"/>
</dbReference>
<keyword evidence="4" id="KW-0862">Zinc</keyword>
<dbReference type="Gene3D" id="3.10.390.10">
    <property type="entry name" value="SAND domain-like"/>
    <property type="match status" value="1"/>
</dbReference>
<dbReference type="PANTHER" id="PTHR10237">
    <property type="entry name" value="DEFORMED EPIDERMAL AUTOREGULATORY FACTOR 1 HOMOLOG SUPPRESSIN"/>
    <property type="match status" value="1"/>
</dbReference>
<keyword evidence="8" id="KW-0539">Nucleus</keyword>
<keyword evidence="2" id="KW-0479">Metal-binding</keyword>
<evidence type="ECO:0000313" key="14">
    <source>
        <dbReference type="Proteomes" id="UP000014500"/>
    </source>
</evidence>
<keyword evidence="1" id="KW-0597">Phosphoprotein</keyword>
<dbReference type="EMBL" id="JH431273">
    <property type="status" value="NOT_ANNOTATED_CDS"/>
    <property type="molecule type" value="Genomic_DNA"/>
</dbReference>
<keyword evidence="7" id="KW-0804">Transcription</keyword>
<dbReference type="GO" id="GO:0005634">
    <property type="term" value="C:nucleus"/>
    <property type="evidence" value="ECO:0007669"/>
    <property type="project" value="TreeGrafter"/>
</dbReference>
<evidence type="ECO:0000256" key="9">
    <source>
        <dbReference type="PROSITE-ProRule" id="PRU00134"/>
    </source>
</evidence>
<dbReference type="FunFam" id="3.10.390.10:FF:000004">
    <property type="entry name" value="Deformed epidermal autoregulatory factor 1"/>
    <property type="match status" value="1"/>
</dbReference>
<dbReference type="InterPro" id="IPR010919">
    <property type="entry name" value="SAND-like_dom_sf"/>
</dbReference>
<keyword evidence="6" id="KW-0238">DNA-binding</keyword>
<evidence type="ECO:0000313" key="13">
    <source>
        <dbReference type="EnsemblMetazoa" id="SMAR003119-PA"/>
    </source>
</evidence>
<dbReference type="Gene3D" id="6.10.140.2220">
    <property type="match status" value="1"/>
</dbReference>
<keyword evidence="3 9" id="KW-0863">Zinc-finger</keyword>
<keyword evidence="14" id="KW-1185">Reference proteome</keyword>
<dbReference type="PROSITE" id="PS01360">
    <property type="entry name" value="ZF_MYND_1"/>
    <property type="match status" value="1"/>
</dbReference>
<feature type="domain" description="MYND-type" evidence="12">
    <location>
        <begin position="315"/>
        <end position="351"/>
    </location>
</feature>
<dbReference type="PROSITE" id="PS50864">
    <property type="entry name" value="SAND"/>
    <property type="match status" value="1"/>
</dbReference>
<evidence type="ECO:0000256" key="2">
    <source>
        <dbReference type="ARBA" id="ARBA00022723"/>
    </source>
</evidence>
<evidence type="ECO:0000256" key="5">
    <source>
        <dbReference type="ARBA" id="ARBA00023015"/>
    </source>
</evidence>
<dbReference type="OMA" id="LAMSECT"/>
<reference evidence="14" key="1">
    <citation type="submission" date="2011-05" db="EMBL/GenBank/DDBJ databases">
        <authorList>
            <person name="Richards S.R."/>
            <person name="Qu J."/>
            <person name="Jiang H."/>
            <person name="Jhangiani S.N."/>
            <person name="Agravi P."/>
            <person name="Goodspeed R."/>
            <person name="Gross S."/>
            <person name="Mandapat C."/>
            <person name="Jackson L."/>
            <person name="Mathew T."/>
            <person name="Pu L."/>
            <person name="Thornton R."/>
            <person name="Saada N."/>
            <person name="Wilczek-Boney K.B."/>
            <person name="Lee S."/>
            <person name="Kovar C."/>
            <person name="Wu Y."/>
            <person name="Scherer S.E."/>
            <person name="Worley K.C."/>
            <person name="Muzny D.M."/>
            <person name="Gibbs R."/>
        </authorList>
    </citation>
    <scope>NUCLEOTIDE SEQUENCE</scope>
    <source>
        <strain evidence="14">Brora</strain>
    </source>
</reference>
<evidence type="ECO:0000256" key="1">
    <source>
        <dbReference type="ARBA" id="ARBA00022553"/>
    </source>
</evidence>
<evidence type="ECO:0000256" key="3">
    <source>
        <dbReference type="ARBA" id="ARBA00022771"/>
    </source>
</evidence>
<dbReference type="Pfam" id="PF01753">
    <property type="entry name" value="zf-MYND"/>
    <property type="match status" value="1"/>
</dbReference>
<dbReference type="Pfam" id="PF01342">
    <property type="entry name" value="SAND"/>
    <property type="match status" value="1"/>
</dbReference>
<evidence type="ECO:0000256" key="8">
    <source>
        <dbReference type="ARBA" id="ARBA00023242"/>
    </source>
</evidence>
<feature type="region of interest" description="Disordered" evidence="10">
    <location>
        <begin position="1"/>
        <end position="22"/>
    </location>
</feature>
<dbReference type="InterPro" id="IPR002893">
    <property type="entry name" value="Znf_MYND"/>
</dbReference>
<proteinExistence type="predicted"/>
<evidence type="ECO:0000256" key="6">
    <source>
        <dbReference type="ARBA" id="ARBA00023125"/>
    </source>
</evidence>
<dbReference type="AlphaFoldDB" id="T1IQ13"/>
<evidence type="ECO:0000256" key="10">
    <source>
        <dbReference type="SAM" id="MobiDB-lite"/>
    </source>
</evidence>
<sequence>MNRDIFDQETAETSTGDSVFTDQSDLAPAHSLHVIADQITPITPITPDPSLTSQSKYQWDQSAYSAVLPVRCKNTSGELHKEKFGSGGRGRCIRVSNEWLTPSEFELKCGRGSSKDWKRSIRYAGRPLQCLIEENVLHPHATSCTCAACCDDETVSGPVRLFVPYKRRKREGDEMRYNEDLSPSPQIDTTGVAILTPTTPTPTTTTSRDTIHVVTADGTIVGTASPDTPVITLNAPHLKPLSFNFNEEKQWWQLEEAVNNLISSGNQLKNLIAQIKEQSKISRENALSRLRLQMEKEKMSNENVDNFPEGNFKRCANCNREAFSECTGCHNVSYCSTFCQQKDWVNHHTQCGASNIVLLQEIEFPDKTK</sequence>
<organism evidence="13 14">
    <name type="scientific">Strigamia maritima</name>
    <name type="common">European centipede</name>
    <name type="synonym">Geophilus maritimus</name>
    <dbReference type="NCBI Taxonomy" id="126957"/>
    <lineage>
        <taxon>Eukaryota</taxon>
        <taxon>Metazoa</taxon>
        <taxon>Ecdysozoa</taxon>
        <taxon>Arthropoda</taxon>
        <taxon>Myriapoda</taxon>
        <taxon>Chilopoda</taxon>
        <taxon>Pleurostigmophora</taxon>
        <taxon>Geophilomorpha</taxon>
        <taxon>Linotaeniidae</taxon>
        <taxon>Strigamia</taxon>
    </lineage>
</organism>
<dbReference type="InterPro" id="IPR000770">
    <property type="entry name" value="SAND_dom"/>
</dbReference>
<dbReference type="STRING" id="126957.T1IQ13"/>
<evidence type="ECO:0000256" key="4">
    <source>
        <dbReference type="ARBA" id="ARBA00022833"/>
    </source>
</evidence>
<feature type="compositionally biased region" description="Polar residues" evidence="10">
    <location>
        <begin position="11"/>
        <end position="22"/>
    </location>
</feature>
<dbReference type="SUPFAM" id="SSF63763">
    <property type="entry name" value="SAND domain-like"/>
    <property type="match status" value="1"/>
</dbReference>
<evidence type="ECO:0000259" key="12">
    <source>
        <dbReference type="PROSITE" id="PS50865"/>
    </source>
</evidence>
<evidence type="ECO:0000256" key="7">
    <source>
        <dbReference type="ARBA" id="ARBA00023163"/>
    </source>
</evidence>
<feature type="domain" description="SAND" evidence="11">
    <location>
        <begin position="58"/>
        <end position="138"/>
    </location>
</feature>
<dbReference type="PhylomeDB" id="T1IQ13"/>
<dbReference type="HOGENOM" id="CLU_039056_0_0_1"/>
<dbReference type="GO" id="GO:0008270">
    <property type="term" value="F:zinc ion binding"/>
    <property type="evidence" value="ECO:0007669"/>
    <property type="project" value="UniProtKB-KW"/>
</dbReference>
<dbReference type="InterPro" id="IPR024119">
    <property type="entry name" value="TF_DEAF-1"/>
</dbReference>
<dbReference type="eggNOG" id="KOG4333">
    <property type="taxonomic scope" value="Eukaryota"/>
</dbReference>
<dbReference type="EnsemblMetazoa" id="SMAR003119-RA">
    <property type="protein sequence ID" value="SMAR003119-PA"/>
    <property type="gene ID" value="SMAR003119"/>
</dbReference>
<evidence type="ECO:0008006" key="15">
    <source>
        <dbReference type="Google" id="ProtNLM"/>
    </source>
</evidence>
<dbReference type="Proteomes" id="UP000014500">
    <property type="component" value="Unassembled WGS sequence"/>
</dbReference>
<protein>
    <recommendedName>
        <fullName evidence="15">Deformed epidermal autoregulatory factor 1</fullName>
    </recommendedName>
</protein>
<reference evidence="13" key="2">
    <citation type="submission" date="2015-02" db="UniProtKB">
        <authorList>
            <consortium name="EnsemblMetazoa"/>
        </authorList>
    </citation>
    <scope>IDENTIFICATION</scope>
</reference>
<dbReference type="SMART" id="SM00258">
    <property type="entry name" value="SAND"/>
    <property type="match status" value="1"/>
</dbReference>
<name>T1IQ13_STRMM</name>
<dbReference type="GO" id="GO:0000981">
    <property type="term" value="F:DNA-binding transcription factor activity, RNA polymerase II-specific"/>
    <property type="evidence" value="ECO:0007669"/>
    <property type="project" value="TreeGrafter"/>
</dbReference>
<evidence type="ECO:0000259" key="11">
    <source>
        <dbReference type="PROSITE" id="PS50864"/>
    </source>
</evidence>